<keyword evidence="3" id="KW-1185">Reference proteome</keyword>
<evidence type="ECO:0000256" key="1">
    <source>
        <dbReference type="SAM" id="MobiDB-lite"/>
    </source>
</evidence>
<dbReference type="PANTHER" id="PTHR36264:SF5">
    <property type="entry name" value="SET DOMAIN-CONTAINING PROTEIN"/>
    <property type="match status" value="1"/>
</dbReference>
<evidence type="ECO:0000313" key="3">
    <source>
        <dbReference type="Proteomes" id="UP001634007"/>
    </source>
</evidence>
<name>A0ABD3KTV5_EUCGL</name>
<dbReference type="PANTHER" id="PTHR36264">
    <property type="entry name" value="SET DOMAIN-CONTAINING PROTEIN"/>
    <property type="match status" value="1"/>
</dbReference>
<proteinExistence type="predicted"/>
<comment type="caution">
    <text evidence="2">The sequence shown here is derived from an EMBL/GenBank/DDBJ whole genome shotgun (WGS) entry which is preliminary data.</text>
</comment>
<dbReference type="EMBL" id="JBJKBG010000004">
    <property type="protein sequence ID" value="KAL3742629.1"/>
    <property type="molecule type" value="Genomic_DNA"/>
</dbReference>
<protein>
    <submittedName>
        <fullName evidence="2">Uncharacterized protein</fullName>
    </submittedName>
</protein>
<dbReference type="AlphaFoldDB" id="A0ABD3KTV5"/>
<dbReference type="Proteomes" id="UP001634007">
    <property type="component" value="Unassembled WGS sequence"/>
</dbReference>
<feature type="region of interest" description="Disordered" evidence="1">
    <location>
        <begin position="1"/>
        <end position="59"/>
    </location>
</feature>
<organism evidence="2 3">
    <name type="scientific">Eucalyptus globulus</name>
    <name type="common">Tasmanian blue gum</name>
    <dbReference type="NCBI Taxonomy" id="34317"/>
    <lineage>
        <taxon>Eukaryota</taxon>
        <taxon>Viridiplantae</taxon>
        <taxon>Streptophyta</taxon>
        <taxon>Embryophyta</taxon>
        <taxon>Tracheophyta</taxon>
        <taxon>Spermatophyta</taxon>
        <taxon>Magnoliopsida</taxon>
        <taxon>eudicotyledons</taxon>
        <taxon>Gunneridae</taxon>
        <taxon>Pentapetalae</taxon>
        <taxon>rosids</taxon>
        <taxon>malvids</taxon>
        <taxon>Myrtales</taxon>
        <taxon>Myrtaceae</taxon>
        <taxon>Myrtoideae</taxon>
        <taxon>Eucalypteae</taxon>
        <taxon>Eucalyptus</taxon>
    </lineage>
</organism>
<sequence length="242" mass="27360">MGNSFPNDVFEPSNVQLSPPAELNRGVPELSNTQSAPPAEPNQADPSGSNTSPPNNGRHQISFKKTLFYDFLPIKAAKDTDSARNIPHRVTSQLIEIRDNLPLLQFPSHYQPTLSRVVEEDDVLMTKLTILPHEAYDYIFRYWSTSDVENVLAGRRHYVTIRDNTGCNDGGGSSSSSGNRVNEPCWYNDSSAYIMKCDNSDEYYLNLRDLYRSRQIRAGDSIKLPWDVTYGYIHLKVVPQET</sequence>
<reference evidence="2 3" key="1">
    <citation type="submission" date="2024-11" db="EMBL/GenBank/DDBJ databases">
        <title>Chromosome-level genome assembly of Eucalyptus globulus Labill. provides insights into its genome evolution.</title>
        <authorList>
            <person name="Li X."/>
        </authorList>
    </citation>
    <scope>NUCLEOTIDE SEQUENCE [LARGE SCALE GENOMIC DNA]</scope>
    <source>
        <strain evidence="2">CL2024</strain>
        <tissue evidence="2">Fresh tender leaves</tissue>
    </source>
</reference>
<evidence type="ECO:0000313" key="2">
    <source>
        <dbReference type="EMBL" id="KAL3742629.1"/>
    </source>
</evidence>
<feature type="compositionally biased region" description="Polar residues" evidence="1">
    <location>
        <begin position="44"/>
        <end position="59"/>
    </location>
</feature>
<accession>A0ABD3KTV5</accession>
<gene>
    <name evidence="2" type="ORF">ACJRO7_018013</name>
</gene>